<reference evidence="3 4" key="1">
    <citation type="submission" date="2023-10" db="EMBL/GenBank/DDBJ databases">
        <title>Novel methanotroph of the genus Methylocapsa from a subarctic wetland.</title>
        <authorList>
            <person name="Belova S.E."/>
            <person name="Oshkin I.Y."/>
            <person name="Miroshnikov K."/>
            <person name="Dedysh S.N."/>
        </authorList>
    </citation>
    <scope>NUCLEOTIDE SEQUENCE [LARGE SCALE GENOMIC DNA]</scope>
    <source>
        <strain evidence="3 4">RX1</strain>
    </source>
</reference>
<evidence type="ECO:0008006" key="5">
    <source>
        <dbReference type="Google" id="ProtNLM"/>
    </source>
</evidence>
<gene>
    <name evidence="3" type="ORF">RZS28_02360</name>
</gene>
<keyword evidence="4" id="KW-1185">Reference proteome</keyword>
<proteinExistence type="predicted"/>
<evidence type="ECO:0000313" key="4">
    <source>
        <dbReference type="Proteomes" id="UP001626536"/>
    </source>
</evidence>
<feature type="compositionally biased region" description="Low complexity" evidence="1">
    <location>
        <begin position="240"/>
        <end position="257"/>
    </location>
</feature>
<keyword evidence="2" id="KW-0472">Membrane</keyword>
<organism evidence="3 4">
    <name type="scientific">Methylocapsa polymorpha</name>
    <dbReference type="NCBI Taxonomy" id="3080828"/>
    <lineage>
        <taxon>Bacteria</taxon>
        <taxon>Pseudomonadati</taxon>
        <taxon>Pseudomonadota</taxon>
        <taxon>Alphaproteobacteria</taxon>
        <taxon>Hyphomicrobiales</taxon>
        <taxon>Beijerinckiaceae</taxon>
        <taxon>Methylocapsa</taxon>
    </lineage>
</organism>
<feature type="transmembrane region" description="Helical" evidence="2">
    <location>
        <begin position="208"/>
        <end position="229"/>
    </location>
</feature>
<dbReference type="RefSeq" id="WP_407339613.1">
    <property type="nucleotide sequence ID" value="NZ_CP136862.1"/>
</dbReference>
<accession>A0ABZ0HTQ6</accession>
<keyword evidence="2" id="KW-1133">Transmembrane helix</keyword>
<feature type="region of interest" description="Disordered" evidence="1">
    <location>
        <begin position="238"/>
        <end position="257"/>
    </location>
</feature>
<evidence type="ECO:0000313" key="3">
    <source>
        <dbReference type="EMBL" id="WOJ90167.1"/>
    </source>
</evidence>
<dbReference type="Proteomes" id="UP001626536">
    <property type="component" value="Chromosome"/>
</dbReference>
<protein>
    <recommendedName>
        <fullName evidence="5">MacB-like periplasmic core domain-containing protein</fullName>
    </recommendedName>
</protein>
<dbReference type="EMBL" id="CP136862">
    <property type="protein sequence ID" value="WOJ90167.1"/>
    <property type="molecule type" value="Genomic_DNA"/>
</dbReference>
<keyword evidence="2" id="KW-0812">Transmembrane</keyword>
<evidence type="ECO:0000256" key="1">
    <source>
        <dbReference type="SAM" id="MobiDB-lite"/>
    </source>
</evidence>
<name>A0ABZ0HTQ6_9HYPH</name>
<sequence length="257" mass="27888">MDWRRKIVEAFSQWIDHVEAAILASSESMRSARRLRLVEGRDGAFSAQASSDKASPDWPKEPIRIVDGRIDPAASASWAPMFNRARVELVLQPHRFMFRPLELPGRASDFLGGIIRAQIDRLTPWSAADAAFGWRPSSEVVNDRIIVTIAATARSLIMPFVNPFSGFGVESVIVSAPLQEAGSEAESIKVFEQKVKGAIDAHRLRRALVALLIGASALSVAAVAAAVIVGGDYRSERARQSASASQRSPRRSSSAAI</sequence>
<evidence type="ECO:0000256" key="2">
    <source>
        <dbReference type="SAM" id="Phobius"/>
    </source>
</evidence>